<feature type="compositionally biased region" description="Low complexity" evidence="1">
    <location>
        <begin position="41"/>
        <end position="105"/>
    </location>
</feature>
<sequence>MHSSSNSSSSSSGGGSSDSGSSSSSSSSNSSSGGGGGGGNDSSSSSSSNSGGSSGSGNNSSSNSNSSNSSSNSSSSNSNSSSSNSSNSSSNSSSSSNSNSSSSSSTNCSSDNAGEMSPGSSTESYPAFARIGLRENPGKTSTSGSLESITRVLESIQYMRIDLKSKHFKDRFETPAYHRDKVLVAFRAEAALERKLRIILSPADFLLSRLQSGKPVLQNIPEAGDARRGLAYGQEEIACSKPGYAANLSVVSRCGFGNEVSTIARNRSQTWTIMPPSREKVRPKGWTLDEYTKRSLHFRVE</sequence>
<keyword evidence="3" id="KW-1185">Reference proteome</keyword>
<feature type="compositionally biased region" description="Low complexity" evidence="1">
    <location>
        <begin position="1"/>
        <end position="11"/>
    </location>
</feature>
<accession>A0ABQ8TBV4</accession>
<protein>
    <submittedName>
        <fullName evidence="2">Uncharacterized protein</fullName>
    </submittedName>
</protein>
<reference evidence="2 3" key="1">
    <citation type="journal article" date="2022" name="Allergy">
        <title>Genome assembly and annotation of Periplaneta americana reveal a comprehensive cockroach allergen profile.</title>
        <authorList>
            <person name="Wang L."/>
            <person name="Xiong Q."/>
            <person name="Saelim N."/>
            <person name="Wang L."/>
            <person name="Nong W."/>
            <person name="Wan A.T."/>
            <person name="Shi M."/>
            <person name="Liu X."/>
            <person name="Cao Q."/>
            <person name="Hui J.H.L."/>
            <person name="Sookrung N."/>
            <person name="Leung T.F."/>
            <person name="Tungtrongchitr A."/>
            <person name="Tsui S.K.W."/>
        </authorList>
    </citation>
    <scope>NUCLEOTIDE SEQUENCE [LARGE SCALE GENOMIC DNA]</scope>
    <source>
        <strain evidence="2">PWHHKU_190912</strain>
    </source>
</reference>
<comment type="caution">
    <text evidence="2">The sequence shown here is derived from an EMBL/GenBank/DDBJ whole genome shotgun (WGS) entry which is preliminary data.</text>
</comment>
<feature type="compositionally biased region" description="Polar residues" evidence="1">
    <location>
        <begin position="106"/>
        <end position="124"/>
    </location>
</feature>
<dbReference type="Proteomes" id="UP001148838">
    <property type="component" value="Unassembled WGS sequence"/>
</dbReference>
<feature type="compositionally biased region" description="Low complexity" evidence="1">
    <location>
        <begin position="18"/>
        <end position="31"/>
    </location>
</feature>
<name>A0ABQ8TBV4_PERAM</name>
<organism evidence="2 3">
    <name type="scientific">Periplaneta americana</name>
    <name type="common">American cockroach</name>
    <name type="synonym">Blatta americana</name>
    <dbReference type="NCBI Taxonomy" id="6978"/>
    <lineage>
        <taxon>Eukaryota</taxon>
        <taxon>Metazoa</taxon>
        <taxon>Ecdysozoa</taxon>
        <taxon>Arthropoda</taxon>
        <taxon>Hexapoda</taxon>
        <taxon>Insecta</taxon>
        <taxon>Pterygota</taxon>
        <taxon>Neoptera</taxon>
        <taxon>Polyneoptera</taxon>
        <taxon>Dictyoptera</taxon>
        <taxon>Blattodea</taxon>
        <taxon>Blattoidea</taxon>
        <taxon>Blattidae</taxon>
        <taxon>Blattinae</taxon>
        <taxon>Periplaneta</taxon>
    </lineage>
</organism>
<evidence type="ECO:0000256" key="1">
    <source>
        <dbReference type="SAM" id="MobiDB-lite"/>
    </source>
</evidence>
<gene>
    <name evidence="2" type="ORF">ANN_05244</name>
</gene>
<evidence type="ECO:0000313" key="2">
    <source>
        <dbReference type="EMBL" id="KAJ4443571.1"/>
    </source>
</evidence>
<evidence type="ECO:0000313" key="3">
    <source>
        <dbReference type="Proteomes" id="UP001148838"/>
    </source>
</evidence>
<feature type="region of interest" description="Disordered" evidence="1">
    <location>
        <begin position="1"/>
        <end position="124"/>
    </location>
</feature>
<proteinExistence type="predicted"/>
<dbReference type="EMBL" id="JAJSOF020000013">
    <property type="protein sequence ID" value="KAJ4443571.1"/>
    <property type="molecule type" value="Genomic_DNA"/>
</dbReference>